<dbReference type="AlphaFoldDB" id="A0A1I8FQU4"/>
<feature type="binding site" evidence="8">
    <location>
        <position position="181"/>
    </location>
    <ligand>
        <name>K(+)</name>
        <dbReference type="ChEBI" id="CHEBI:29103"/>
    </ligand>
</feature>
<dbReference type="InterPro" id="IPR001093">
    <property type="entry name" value="IMP_DH_GMPRt"/>
</dbReference>
<dbReference type="GO" id="GO:0006144">
    <property type="term" value="P:purine nucleobase metabolic process"/>
    <property type="evidence" value="ECO:0007669"/>
    <property type="project" value="UniProtKB-KW"/>
</dbReference>
<evidence type="ECO:0000256" key="10">
    <source>
        <dbReference type="PIRSR" id="PIRSR000235-3"/>
    </source>
</evidence>
<evidence type="ECO:0000256" key="5">
    <source>
        <dbReference type="ARBA" id="ARBA00023002"/>
    </source>
</evidence>
<dbReference type="InterPro" id="IPR050139">
    <property type="entry name" value="GMP_reductase"/>
</dbReference>
<dbReference type="InterPro" id="IPR015875">
    <property type="entry name" value="IMP_DH/GMP_Rdtase_CS"/>
</dbReference>
<feature type="binding site" evidence="8">
    <location>
        <begin position="260"/>
        <end position="262"/>
    </location>
    <ligand>
        <name>GMP</name>
        <dbReference type="ChEBI" id="CHEBI:58115"/>
    </ligand>
</feature>
<name>A0A1I8FQU4_9PLAT</name>
<evidence type="ECO:0000313" key="14">
    <source>
        <dbReference type="WBParaSite" id="maker-unitig_4360-snap-gene-0.4-mRNA-1"/>
    </source>
</evidence>
<comment type="catalytic activity">
    <reaction evidence="7 8 11">
        <text>IMP + NH4(+) + NADP(+) = GMP + NADPH + 2 H(+)</text>
        <dbReference type="Rhea" id="RHEA:17185"/>
        <dbReference type="ChEBI" id="CHEBI:15378"/>
        <dbReference type="ChEBI" id="CHEBI:28938"/>
        <dbReference type="ChEBI" id="CHEBI:57783"/>
        <dbReference type="ChEBI" id="CHEBI:58053"/>
        <dbReference type="ChEBI" id="CHEBI:58115"/>
        <dbReference type="ChEBI" id="CHEBI:58349"/>
        <dbReference type="EC" id="1.7.1.7"/>
    </reaction>
</comment>
<evidence type="ECO:0000313" key="13">
    <source>
        <dbReference type="Proteomes" id="UP000095280"/>
    </source>
</evidence>
<dbReference type="Proteomes" id="UP000095280">
    <property type="component" value="Unplaced"/>
</dbReference>
<feature type="binding site" description="in other chain" evidence="8">
    <location>
        <begin position="277"/>
        <end position="278"/>
    </location>
    <ligand>
        <name>NADP(+)</name>
        <dbReference type="ChEBI" id="CHEBI:58349"/>
        <note>ligand shared between two neighboring subunits</note>
    </ligand>
</feature>
<feature type="domain" description="IMP dehydrogenase/GMP reductase" evidence="12">
    <location>
        <begin position="10"/>
        <end position="326"/>
    </location>
</feature>
<dbReference type="GO" id="GO:0003920">
    <property type="term" value="F:GMP reductase activity"/>
    <property type="evidence" value="ECO:0007669"/>
    <property type="project" value="UniProtKB-UniRule"/>
</dbReference>
<evidence type="ECO:0000256" key="3">
    <source>
        <dbReference type="ARBA" id="ARBA00022857"/>
    </source>
</evidence>
<feature type="binding site" evidence="8">
    <location>
        <begin position="234"/>
        <end position="235"/>
    </location>
    <ligand>
        <name>GMP</name>
        <dbReference type="ChEBI" id="CHEBI:58115"/>
    </ligand>
</feature>
<reference evidence="14" key="1">
    <citation type="submission" date="2016-11" db="UniProtKB">
        <authorList>
            <consortium name="WormBaseParasite"/>
        </authorList>
    </citation>
    <scope>IDENTIFICATION</scope>
</reference>
<feature type="binding site" evidence="8 10">
    <location>
        <position position="175"/>
    </location>
    <ligand>
        <name>K(+)</name>
        <dbReference type="ChEBI" id="CHEBI:29103"/>
    </ligand>
</feature>
<dbReference type="GO" id="GO:0046872">
    <property type="term" value="F:metal ion binding"/>
    <property type="evidence" value="ECO:0007669"/>
    <property type="project" value="UniProtKB-KW"/>
</dbReference>
<feature type="binding site" evidence="8">
    <location>
        <begin position="211"/>
        <end position="213"/>
    </location>
    <ligand>
        <name>GMP</name>
        <dbReference type="ChEBI" id="CHEBI:58115"/>
    </ligand>
</feature>
<feature type="binding site" evidence="8">
    <location>
        <position position="178"/>
    </location>
    <ligand>
        <name>K(+)</name>
        <dbReference type="ChEBI" id="CHEBI:29103"/>
    </ligand>
</feature>
<keyword evidence="1 8" id="KW-0659">Purine metabolism</keyword>
<evidence type="ECO:0000256" key="6">
    <source>
        <dbReference type="ARBA" id="ARBA00037691"/>
    </source>
</evidence>
<keyword evidence="5 8" id="KW-0560">Oxidoreductase</keyword>
<keyword evidence="3 8" id="KW-0521">NADP</keyword>
<dbReference type="NCBIfam" id="NF003470">
    <property type="entry name" value="PRK05096.1"/>
    <property type="match status" value="1"/>
</dbReference>
<dbReference type="PANTHER" id="PTHR43170:SF5">
    <property type="entry name" value="GMP REDUCTASE"/>
    <property type="match status" value="1"/>
</dbReference>
<dbReference type="Pfam" id="PF00478">
    <property type="entry name" value="IMPDH"/>
    <property type="match status" value="1"/>
</dbReference>
<evidence type="ECO:0000256" key="2">
    <source>
        <dbReference type="ARBA" id="ARBA00022723"/>
    </source>
</evidence>
<evidence type="ECO:0000256" key="7">
    <source>
        <dbReference type="ARBA" id="ARBA00048616"/>
    </source>
</evidence>
<evidence type="ECO:0000256" key="9">
    <source>
        <dbReference type="PIRSR" id="PIRSR000235-1"/>
    </source>
</evidence>
<feature type="binding site" evidence="8">
    <location>
        <begin position="26"/>
        <end position="27"/>
    </location>
    <ligand>
        <name>NADP(+)</name>
        <dbReference type="ChEBI" id="CHEBI:58349"/>
        <note>ligand shared between two neighboring subunits</note>
    </ligand>
</feature>
<evidence type="ECO:0000256" key="4">
    <source>
        <dbReference type="ARBA" id="ARBA00022958"/>
    </source>
</evidence>
<evidence type="ECO:0000256" key="11">
    <source>
        <dbReference type="RuleBase" id="RU003929"/>
    </source>
</evidence>
<dbReference type="InterPro" id="IPR005993">
    <property type="entry name" value="GMPR"/>
</dbReference>
<dbReference type="NCBIfam" id="TIGR01305">
    <property type="entry name" value="GMP_reduct_1"/>
    <property type="match status" value="1"/>
</dbReference>
<evidence type="ECO:0000256" key="8">
    <source>
        <dbReference type="HAMAP-Rule" id="MF_03195"/>
    </source>
</evidence>
<comment type="subunit">
    <text evidence="8">Homotetramer.</text>
</comment>
<dbReference type="Gene3D" id="3.20.20.70">
    <property type="entry name" value="Aldolase class I"/>
    <property type="match status" value="1"/>
</dbReference>
<evidence type="ECO:0000259" key="12">
    <source>
        <dbReference type="Pfam" id="PF00478"/>
    </source>
</evidence>
<comment type="similarity">
    <text evidence="8">Belongs to the IMPDH/GMPR family. GuaC type 1 subfamily.</text>
</comment>
<feature type="binding site" evidence="8 10">
    <location>
        <position position="173"/>
    </location>
    <ligand>
        <name>K(+)</name>
        <dbReference type="ChEBI" id="CHEBI:29103"/>
    </ligand>
</feature>
<dbReference type="CDD" id="cd00381">
    <property type="entry name" value="IMPDH"/>
    <property type="match status" value="1"/>
</dbReference>
<comment type="function">
    <text evidence="6 8 11">Catalyzes the irreversible NADPH-dependent deamination of GMP to IMP. It functions in the conversion of nucleobase, nucleoside and nucleotide derivatives of G to A nucleotides, and in maintaining the intracellular balance of A and G nucleotides.</text>
</comment>
<feature type="binding site" evidence="8">
    <location>
        <begin position="278"/>
        <end position="282"/>
    </location>
    <ligand>
        <name>GMP</name>
        <dbReference type="ChEBI" id="CHEBI:58115"/>
    </ligand>
</feature>
<dbReference type="EC" id="1.7.1.7" evidence="8"/>
<organism evidence="13 14">
    <name type="scientific">Macrostomum lignano</name>
    <dbReference type="NCBI Taxonomy" id="282301"/>
    <lineage>
        <taxon>Eukaryota</taxon>
        <taxon>Metazoa</taxon>
        <taxon>Spiralia</taxon>
        <taxon>Lophotrochozoa</taxon>
        <taxon>Platyhelminthes</taxon>
        <taxon>Rhabditophora</taxon>
        <taxon>Macrostomorpha</taxon>
        <taxon>Macrostomida</taxon>
        <taxon>Macrostomidae</taxon>
        <taxon>Macrostomum</taxon>
    </lineage>
</organism>
<evidence type="ECO:0000256" key="1">
    <source>
        <dbReference type="ARBA" id="ARBA00022631"/>
    </source>
</evidence>
<feature type="binding site" description="in other chain" evidence="8">
    <location>
        <position position="78"/>
    </location>
    <ligand>
        <name>NADP(+)</name>
        <dbReference type="ChEBI" id="CHEBI:58349"/>
        <note>ligand shared between two neighboring subunits</note>
    </ligand>
</feature>
<sequence length="332" mass="35756">MPHVEQDIKLDFKDVLIRPKRSTLKSRSEVDLCREYVFRNSGAKYYGVPIMTANMDTTGTFEMARALAKHAMFTAVHKHYSAQEWQSQFGSGSVGALRAVSAGTGDLERLVQILKAVPQLRFICLDVANGYSENFVAFVRKVRDLFPEHTILAGNMVEQLILSGADVIKVGIGPGSVCTTRKKTGVGYPQLSAVLECADAAHGLGGHIISDGGCVNPGDVAKAFGAGADFVMAGGLFAGHDESAGEVIERNGKKYKLFYGMSSRTAMDRHAGGVAEYRASEGKTIEIPYRGPVERTVLDILGGVRSACTYVGASKLKELSAPDHFYSSQHAD</sequence>
<feature type="active site" description="Proton donor/acceptor" evidence="8">
    <location>
        <position position="180"/>
    </location>
</feature>
<dbReference type="SUPFAM" id="SSF51412">
    <property type="entry name" value="Inosine monophosphate dehydrogenase (IMPDH)"/>
    <property type="match status" value="1"/>
</dbReference>
<dbReference type="GO" id="GO:1902560">
    <property type="term" value="C:GMP reductase complex"/>
    <property type="evidence" value="ECO:0007669"/>
    <property type="project" value="InterPro"/>
</dbReference>
<dbReference type="PIRSF" id="PIRSF000235">
    <property type="entry name" value="GMP_reductase"/>
    <property type="match status" value="1"/>
</dbReference>
<dbReference type="HAMAP" id="MF_00596">
    <property type="entry name" value="GMP_reduct_type1"/>
    <property type="match status" value="1"/>
</dbReference>
<dbReference type="PROSITE" id="PS00487">
    <property type="entry name" value="IMP_DH_GMP_RED"/>
    <property type="match status" value="1"/>
</dbReference>
<keyword evidence="4 8" id="KW-0630">Potassium</keyword>
<protein>
    <recommendedName>
        <fullName evidence="8">GMP reductase</fullName>
        <shortName evidence="8">GMPR</shortName>
        <ecNumber evidence="8">1.7.1.7</ecNumber>
    </recommendedName>
    <alternativeName>
        <fullName evidence="8">Guanosine 5'-monophosphate oxidoreductase</fullName>
        <shortName evidence="8">Guanosine monophosphate reductase</shortName>
    </alternativeName>
</protein>
<keyword evidence="2 8" id="KW-0479">Metal-binding</keyword>
<feature type="binding site" description="in other chain" evidence="8">
    <location>
        <position position="261"/>
    </location>
    <ligand>
        <name>NADP(+)</name>
        <dbReference type="ChEBI" id="CHEBI:58349"/>
        <note>ligand shared between two neighboring subunits</note>
    </ligand>
</feature>
<keyword evidence="13" id="KW-1185">Reference proteome</keyword>
<feature type="binding site" evidence="8">
    <location>
        <begin position="306"/>
        <end position="309"/>
    </location>
    <ligand>
        <name>NADP(+)</name>
        <dbReference type="ChEBI" id="CHEBI:58349"/>
        <note>ligand shared between two neighboring subunits</note>
    </ligand>
</feature>
<feature type="active site" description="Thioimidate intermediate" evidence="8 9">
    <location>
        <position position="178"/>
    </location>
</feature>
<dbReference type="PANTHER" id="PTHR43170">
    <property type="entry name" value="GMP REDUCTASE"/>
    <property type="match status" value="1"/>
</dbReference>
<dbReference type="SMART" id="SM01240">
    <property type="entry name" value="IMPDH"/>
    <property type="match status" value="1"/>
</dbReference>
<dbReference type="GO" id="GO:0006163">
    <property type="term" value="P:purine nucleotide metabolic process"/>
    <property type="evidence" value="ECO:0007669"/>
    <property type="project" value="UniProtKB-UniRule"/>
</dbReference>
<dbReference type="WBParaSite" id="maker-unitig_4360-snap-gene-0.4-mRNA-1">
    <property type="protein sequence ID" value="maker-unitig_4360-snap-gene-0.4-mRNA-1"/>
    <property type="gene ID" value="maker-unitig_4360-snap-gene-0.4"/>
</dbReference>
<feature type="binding site" description="in other chain" evidence="8">
    <location>
        <begin position="172"/>
        <end position="173"/>
    </location>
    <ligand>
        <name>NADP(+)</name>
        <dbReference type="ChEBI" id="CHEBI:58349"/>
        <note>ligand shared between two neighboring subunits</note>
    </ligand>
</feature>
<feature type="binding site" description="in other chain" evidence="8">
    <location>
        <begin position="126"/>
        <end position="128"/>
    </location>
    <ligand>
        <name>NADP(+)</name>
        <dbReference type="ChEBI" id="CHEBI:58349"/>
        <note>ligand shared between two neighboring subunits</note>
    </ligand>
</feature>
<dbReference type="FunFam" id="3.20.20.70:FF:000012">
    <property type="entry name" value="GMP reductase"/>
    <property type="match status" value="1"/>
</dbReference>
<accession>A0A1I8FQU4</accession>
<dbReference type="InterPro" id="IPR013785">
    <property type="entry name" value="Aldolase_TIM"/>
</dbReference>
<proteinExistence type="inferred from homology"/>